<accession>A0ABU3RRQ8</accession>
<protein>
    <submittedName>
        <fullName evidence="2">Antibiotic biosynthesis monooxygenase</fullName>
    </submittedName>
</protein>
<keyword evidence="2" id="KW-0560">Oxidoreductase</keyword>
<dbReference type="Gene3D" id="3.30.70.100">
    <property type="match status" value="1"/>
</dbReference>
<dbReference type="EMBL" id="JAWDIU010000001">
    <property type="protein sequence ID" value="MDU0325575.1"/>
    <property type="molecule type" value="Genomic_DNA"/>
</dbReference>
<dbReference type="GO" id="GO:0004497">
    <property type="term" value="F:monooxygenase activity"/>
    <property type="evidence" value="ECO:0007669"/>
    <property type="project" value="UniProtKB-KW"/>
</dbReference>
<keyword evidence="2" id="KW-0503">Monooxygenase</keyword>
<evidence type="ECO:0000259" key="1">
    <source>
        <dbReference type="Pfam" id="PF03992"/>
    </source>
</evidence>
<dbReference type="InterPro" id="IPR011008">
    <property type="entry name" value="Dimeric_a/b-barrel"/>
</dbReference>
<name>A0ABU3RRQ8_9MICO</name>
<evidence type="ECO:0000313" key="2">
    <source>
        <dbReference type="EMBL" id="MDU0325575.1"/>
    </source>
</evidence>
<feature type="domain" description="ABM" evidence="1">
    <location>
        <begin position="18"/>
        <end position="83"/>
    </location>
</feature>
<dbReference type="Pfam" id="PF03992">
    <property type="entry name" value="ABM"/>
    <property type="match status" value="1"/>
</dbReference>
<evidence type="ECO:0000313" key="3">
    <source>
        <dbReference type="Proteomes" id="UP001256673"/>
    </source>
</evidence>
<proteinExistence type="predicted"/>
<keyword evidence="3" id="KW-1185">Reference proteome</keyword>
<sequence length="119" mass="13876">MARIVRRRRRGVRSVGCMIVRASETHLRDGVEDEFVERLVELVSSFPSRYPGMLRHEVLVDDGDARRVQYVSVWADEVALEDYAGPEWRTSPVTFPDEERFLTCPLELRHFVSVDIERV</sequence>
<reference evidence="2 3" key="1">
    <citation type="submission" date="2023-09" db="EMBL/GenBank/DDBJ databases">
        <title>Microbacterium fusihabitans sp. nov., Microbacterium phycihabitans sp. nov., and Microbacterium cervinum sp. nov., isolated from dried seaweeds of beach.</title>
        <authorList>
            <person name="Lee S.D."/>
        </authorList>
    </citation>
    <scope>NUCLEOTIDE SEQUENCE [LARGE SCALE GENOMIC DNA]</scope>
    <source>
        <strain evidence="2 3">KSW2-21</strain>
    </source>
</reference>
<gene>
    <name evidence="2" type="ORF">RWH43_02280</name>
</gene>
<dbReference type="InterPro" id="IPR007138">
    <property type="entry name" value="ABM_dom"/>
</dbReference>
<dbReference type="Proteomes" id="UP001256673">
    <property type="component" value="Unassembled WGS sequence"/>
</dbReference>
<comment type="caution">
    <text evidence="2">The sequence shown here is derived from an EMBL/GenBank/DDBJ whole genome shotgun (WGS) entry which is preliminary data.</text>
</comment>
<dbReference type="RefSeq" id="WP_316000567.1">
    <property type="nucleotide sequence ID" value="NZ_JAWDIU010000001.1"/>
</dbReference>
<dbReference type="SUPFAM" id="SSF54909">
    <property type="entry name" value="Dimeric alpha+beta barrel"/>
    <property type="match status" value="1"/>
</dbReference>
<organism evidence="2 3">
    <name type="scientific">Microbacterium algihabitans</name>
    <dbReference type="NCBI Taxonomy" id="3075992"/>
    <lineage>
        <taxon>Bacteria</taxon>
        <taxon>Bacillati</taxon>
        <taxon>Actinomycetota</taxon>
        <taxon>Actinomycetes</taxon>
        <taxon>Micrococcales</taxon>
        <taxon>Microbacteriaceae</taxon>
        <taxon>Microbacterium</taxon>
    </lineage>
</organism>